<evidence type="ECO:0000313" key="3">
    <source>
        <dbReference type="Proteomes" id="UP000791440"/>
    </source>
</evidence>
<evidence type="ECO:0008006" key="4">
    <source>
        <dbReference type="Google" id="ProtNLM"/>
    </source>
</evidence>
<feature type="compositionally biased region" description="Basic and acidic residues" evidence="1">
    <location>
        <begin position="302"/>
        <end position="329"/>
    </location>
</feature>
<reference evidence="2" key="1">
    <citation type="journal article" date="2016" name="Insect Biochem. Mol. Biol.">
        <title>Multifaceted biological insights from a draft genome sequence of the tobacco hornworm moth, Manduca sexta.</title>
        <authorList>
            <person name="Kanost M.R."/>
            <person name="Arrese E.L."/>
            <person name="Cao X."/>
            <person name="Chen Y.R."/>
            <person name="Chellapilla S."/>
            <person name="Goldsmith M.R."/>
            <person name="Grosse-Wilde E."/>
            <person name="Heckel D.G."/>
            <person name="Herndon N."/>
            <person name="Jiang H."/>
            <person name="Papanicolaou A."/>
            <person name="Qu J."/>
            <person name="Soulages J.L."/>
            <person name="Vogel H."/>
            <person name="Walters J."/>
            <person name="Waterhouse R.M."/>
            <person name="Ahn S.J."/>
            <person name="Almeida F.C."/>
            <person name="An C."/>
            <person name="Aqrawi P."/>
            <person name="Bretschneider A."/>
            <person name="Bryant W.B."/>
            <person name="Bucks S."/>
            <person name="Chao H."/>
            <person name="Chevignon G."/>
            <person name="Christen J.M."/>
            <person name="Clarke D.F."/>
            <person name="Dittmer N.T."/>
            <person name="Ferguson L.C.F."/>
            <person name="Garavelou S."/>
            <person name="Gordon K.H.J."/>
            <person name="Gunaratna R.T."/>
            <person name="Han Y."/>
            <person name="Hauser F."/>
            <person name="He Y."/>
            <person name="Heidel-Fischer H."/>
            <person name="Hirsh A."/>
            <person name="Hu Y."/>
            <person name="Jiang H."/>
            <person name="Kalra D."/>
            <person name="Klinner C."/>
            <person name="Konig C."/>
            <person name="Kovar C."/>
            <person name="Kroll A.R."/>
            <person name="Kuwar S.S."/>
            <person name="Lee S.L."/>
            <person name="Lehman R."/>
            <person name="Li K."/>
            <person name="Li Z."/>
            <person name="Liang H."/>
            <person name="Lovelace S."/>
            <person name="Lu Z."/>
            <person name="Mansfield J.H."/>
            <person name="McCulloch K.J."/>
            <person name="Mathew T."/>
            <person name="Morton B."/>
            <person name="Muzny D.M."/>
            <person name="Neunemann D."/>
            <person name="Ongeri F."/>
            <person name="Pauchet Y."/>
            <person name="Pu L.L."/>
            <person name="Pyrousis I."/>
            <person name="Rao X.J."/>
            <person name="Redding A."/>
            <person name="Roesel C."/>
            <person name="Sanchez-Gracia A."/>
            <person name="Schaack S."/>
            <person name="Shukla A."/>
            <person name="Tetreau G."/>
            <person name="Wang Y."/>
            <person name="Xiong G.H."/>
            <person name="Traut W."/>
            <person name="Walsh T.K."/>
            <person name="Worley K.C."/>
            <person name="Wu D."/>
            <person name="Wu W."/>
            <person name="Wu Y.Q."/>
            <person name="Zhang X."/>
            <person name="Zou Z."/>
            <person name="Zucker H."/>
            <person name="Briscoe A.D."/>
            <person name="Burmester T."/>
            <person name="Clem R.J."/>
            <person name="Feyereisen R."/>
            <person name="Grimmelikhuijzen C.J.P."/>
            <person name="Hamodrakas S.J."/>
            <person name="Hansson B.S."/>
            <person name="Huguet E."/>
            <person name="Jermiin L.S."/>
            <person name="Lan Q."/>
            <person name="Lehman H.K."/>
            <person name="Lorenzen M."/>
            <person name="Merzendorfer H."/>
            <person name="Michalopoulos I."/>
            <person name="Morton D.B."/>
            <person name="Muthukrishnan S."/>
            <person name="Oakeshott J.G."/>
            <person name="Palmer W."/>
            <person name="Park Y."/>
            <person name="Passarelli A.L."/>
            <person name="Rozas J."/>
            <person name="Schwartz L.M."/>
            <person name="Smith W."/>
            <person name="Southgate A."/>
            <person name="Vilcinskas A."/>
            <person name="Vogt R."/>
            <person name="Wang P."/>
            <person name="Werren J."/>
            <person name="Yu X.Q."/>
            <person name="Zhou J.J."/>
            <person name="Brown S.J."/>
            <person name="Scherer S.E."/>
            <person name="Richards S."/>
            <person name="Blissard G.W."/>
        </authorList>
    </citation>
    <scope>NUCLEOTIDE SEQUENCE</scope>
</reference>
<feature type="region of interest" description="Disordered" evidence="1">
    <location>
        <begin position="1"/>
        <end position="22"/>
    </location>
</feature>
<protein>
    <recommendedName>
        <fullName evidence="4">Histidine-rich glycoprotein-like</fullName>
    </recommendedName>
</protein>
<proteinExistence type="predicted"/>
<feature type="compositionally biased region" description="Basic residues" evidence="1">
    <location>
        <begin position="361"/>
        <end position="374"/>
    </location>
</feature>
<feature type="region of interest" description="Disordered" evidence="1">
    <location>
        <begin position="267"/>
        <end position="374"/>
    </location>
</feature>
<reference evidence="2" key="2">
    <citation type="submission" date="2020-12" db="EMBL/GenBank/DDBJ databases">
        <authorList>
            <person name="Kanost M."/>
        </authorList>
    </citation>
    <scope>NUCLEOTIDE SEQUENCE</scope>
</reference>
<dbReference type="Pfam" id="PF16009">
    <property type="entry name" value="DUF4779"/>
    <property type="match status" value="1"/>
</dbReference>
<gene>
    <name evidence="2" type="ORF">O3G_MSEX005197</name>
</gene>
<comment type="caution">
    <text evidence="2">The sequence shown here is derived from an EMBL/GenBank/DDBJ whole genome shotgun (WGS) entry which is preliminary data.</text>
</comment>
<dbReference type="Proteomes" id="UP000791440">
    <property type="component" value="Unassembled WGS sequence"/>
</dbReference>
<sequence length="479" mass="53887">MGSNRMSTPLHLTVNGTGSNKMSTVMITPRQSTQQHRTHWLDEMRPVVFWLFAVAIAVAEVVDEPWYEEEDVDESYDDLNEANYRRRREVYDPNMDHTRVKRRCDSERHKRSVDAAAPRQFHQYEVHEFTDENLDPSSPPFEEMLAASADHYQLYVAPPKAARYLDPRAPVNHVSPGAHSSAQFAAPSDSVKFIPGQPTAAKFVAEPEKLASGQSAPAQFAAPSDPVQFIPRAPANLDGTVPAGSVPYSQPLKQLAESDQFVAAAGHHHKKAYGHGHEQGGGHAHHGNHYNEHGGKTTKGFQNDHHVDKGGKGFRIDEKHRKEYEDAAGKKRKHHDHADHKGSHEEEAHGSRGAHFDEKKGHKKGHKTKGYHNKYHKDEFHKEHKFYDDFHKSGEHHRFGKFHAKHASNESGKKKAHRVDAGHDYVERGKKGYSNKGHVDADHKGYDGKGGHEEHHAHHSDHGRRGGKEGGSQWGYKKN</sequence>
<feature type="region of interest" description="Disordered" evidence="1">
    <location>
        <begin position="425"/>
        <end position="479"/>
    </location>
</feature>
<evidence type="ECO:0000256" key="1">
    <source>
        <dbReference type="SAM" id="MobiDB-lite"/>
    </source>
</evidence>
<name>A0A922CIY4_MANSE</name>
<keyword evidence="3" id="KW-1185">Reference proteome</keyword>
<feature type="compositionally biased region" description="Basic and acidic residues" evidence="1">
    <location>
        <begin position="336"/>
        <end position="360"/>
    </location>
</feature>
<evidence type="ECO:0000313" key="2">
    <source>
        <dbReference type="EMBL" id="KAG6447847.1"/>
    </source>
</evidence>
<feature type="compositionally biased region" description="Basic and acidic residues" evidence="1">
    <location>
        <begin position="437"/>
        <end position="456"/>
    </location>
</feature>
<organism evidence="2 3">
    <name type="scientific">Manduca sexta</name>
    <name type="common">Tobacco hawkmoth</name>
    <name type="synonym">Tobacco hornworm</name>
    <dbReference type="NCBI Taxonomy" id="7130"/>
    <lineage>
        <taxon>Eukaryota</taxon>
        <taxon>Metazoa</taxon>
        <taxon>Ecdysozoa</taxon>
        <taxon>Arthropoda</taxon>
        <taxon>Hexapoda</taxon>
        <taxon>Insecta</taxon>
        <taxon>Pterygota</taxon>
        <taxon>Neoptera</taxon>
        <taxon>Endopterygota</taxon>
        <taxon>Lepidoptera</taxon>
        <taxon>Glossata</taxon>
        <taxon>Ditrysia</taxon>
        <taxon>Bombycoidea</taxon>
        <taxon>Sphingidae</taxon>
        <taxon>Sphinginae</taxon>
        <taxon>Sphingini</taxon>
        <taxon>Manduca</taxon>
    </lineage>
</organism>
<accession>A0A922CIY4</accession>
<dbReference type="EMBL" id="JH668349">
    <property type="protein sequence ID" value="KAG6447847.1"/>
    <property type="molecule type" value="Genomic_DNA"/>
</dbReference>
<dbReference type="AlphaFoldDB" id="A0A922CIY4"/>
<dbReference type="InterPro" id="IPR031959">
    <property type="entry name" value="DUF4779"/>
</dbReference>